<dbReference type="EMBL" id="LC625835">
    <property type="protein sequence ID" value="BCU02813.1"/>
    <property type="molecule type" value="Genomic_DNA"/>
</dbReference>
<dbReference type="InterPro" id="IPR052050">
    <property type="entry name" value="SecEffector_AnkRepeat"/>
</dbReference>
<dbReference type="Proteomes" id="UP001253637">
    <property type="component" value="Segment"/>
</dbReference>
<sequence>MASTERDCCAVPMETDEEPRAPNGTPPTTTMSTTVTTTLAGLPPEILLAIAQQLASTSVRYAVLWSSIVGLALSPCALANAVLGAAARIAARRFSHPKSIADQSPFLFVDVVHEIVALGAPLAVVERIVGHGRSVEFVVAAATGGRADVLAWAWSRADLAANVWYPRNPFGTHGPFNDALRGAMRRDRRETLVWLLECKIADRADVAQTYDDLLRFALDRGYADVVGVVHRAQSVQHGMDRFWKPCLCDQSILRHVLDRGHVDALDILERVGCHLTSNITLGHLARAVGKGHADAVRWIAARLAAPAVSDLSMAKAAARGHVAVVALVHDTGLGTCTPQVVERAVVGGHVNVLDWATGGGDAPPARPIASWFGPHLPYAAVQFGRSDVLAWMARHRDTAGALTVGVARRAIVTGHWPCAMVLHDCGAVPVGSWNALATAVRYASPEGLAAVAERGAQCTVEAMAAALCHTSSDPVAYLCRHFGHTDLQAAIDAVAGLAFGHEPVEWVAANVPAVCVAQLAHQRKGSVNATAHAACRCVQCLS</sequence>
<name>A0A811BM22_9VIRU</name>
<protein>
    <recommendedName>
        <fullName evidence="4">Ankyrin repeat domain containing protein</fullName>
    </recommendedName>
</protein>
<feature type="region of interest" description="Disordered" evidence="1">
    <location>
        <begin position="1"/>
        <end position="31"/>
    </location>
</feature>
<proteinExistence type="predicted"/>
<evidence type="ECO:0000256" key="1">
    <source>
        <dbReference type="SAM" id="MobiDB-lite"/>
    </source>
</evidence>
<dbReference type="PANTHER" id="PTHR46586:SF3">
    <property type="entry name" value="ANKYRIN REPEAT-CONTAINING PROTEIN"/>
    <property type="match status" value="1"/>
</dbReference>
<reference evidence="2" key="1">
    <citation type="submission" date="2021-04" db="EMBL/GenBank/DDBJ databases">
        <title>Draft Genome Sequence of Pandoravirus japonicus, Isolated from the Sabaishi River of Niigata, Japan.</title>
        <authorList>
            <person name="Hosokawa N."/>
            <person name="Takahashi H."/>
            <person name="Aoki K."/>
            <person name="Takemura M."/>
        </authorList>
    </citation>
    <scope>NUCLEOTIDE SEQUENCE</scope>
</reference>
<evidence type="ECO:0000313" key="3">
    <source>
        <dbReference type="Proteomes" id="UP001253637"/>
    </source>
</evidence>
<evidence type="ECO:0000313" key="2">
    <source>
        <dbReference type="EMBL" id="BCU02813.1"/>
    </source>
</evidence>
<organism evidence="2 3">
    <name type="scientific">Pandoravirus japonicus</name>
    <dbReference type="NCBI Taxonomy" id="2823154"/>
    <lineage>
        <taxon>Viruses</taxon>
        <taxon>Pandoravirus</taxon>
    </lineage>
</organism>
<evidence type="ECO:0008006" key="4">
    <source>
        <dbReference type="Google" id="ProtNLM"/>
    </source>
</evidence>
<accession>A0A811BM22</accession>
<dbReference type="PANTHER" id="PTHR46586">
    <property type="entry name" value="ANKYRIN REPEAT-CONTAINING PROTEIN"/>
    <property type="match status" value="1"/>
</dbReference>